<feature type="signal peptide" evidence="1">
    <location>
        <begin position="1"/>
        <end position="24"/>
    </location>
</feature>
<comment type="caution">
    <text evidence="4">The sequence shown here is derived from an EMBL/GenBank/DDBJ whole genome shotgun (WGS) entry which is preliminary data.</text>
</comment>
<dbReference type="PROSITE" id="PS51257">
    <property type="entry name" value="PROKAR_LIPOPROTEIN"/>
    <property type="match status" value="1"/>
</dbReference>
<proteinExistence type="predicted"/>
<dbReference type="SUPFAM" id="SSF53850">
    <property type="entry name" value="Periplasmic binding protein-like II"/>
    <property type="match status" value="2"/>
</dbReference>
<gene>
    <name evidence="4" type="ORF">DLM65_06365</name>
    <name evidence="3" type="ORF">JF886_12330</name>
</gene>
<reference evidence="3 6" key="3">
    <citation type="submission" date="2020-10" db="EMBL/GenBank/DDBJ databases">
        <title>Ca. Dormibacterota MAGs.</title>
        <authorList>
            <person name="Montgomery K."/>
        </authorList>
    </citation>
    <scope>NUCLEOTIDE SEQUENCE [LARGE SCALE GENOMIC DNA]</scope>
    <source>
        <strain evidence="3">SC8812_S17_18</strain>
    </source>
</reference>
<organism evidence="4 5">
    <name type="scientific">Candidatus Aeolococcus gillhamiae</name>
    <dbReference type="NCBI Taxonomy" id="3127015"/>
    <lineage>
        <taxon>Bacteria</taxon>
        <taxon>Bacillati</taxon>
        <taxon>Candidatus Dormiibacterota</taxon>
        <taxon>Candidatus Dormibacteria</taxon>
        <taxon>Candidatus Aeolococcales</taxon>
        <taxon>Candidatus Aeolococcaceae</taxon>
        <taxon>Candidatus Aeolococcus</taxon>
    </lineage>
</organism>
<evidence type="ECO:0000313" key="5">
    <source>
        <dbReference type="Proteomes" id="UP000248724"/>
    </source>
</evidence>
<evidence type="ECO:0000313" key="4">
    <source>
        <dbReference type="EMBL" id="PZR81223.1"/>
    </source>
</evidence>
<dbReference type="GO" id="GO:0022857">
    <property type="term" value="F:transmembrane transporter activity"/>
    <property type="evidence" value="ECO:0007669"/>
    <property type="project" value="InterPro"/>
</dbReference>
<dbReference type="Proteomes" id="UP000606991">
    <property type="component" value="Unassembled WGS sequence"/>
</dbReference>
<reference evidence="4" key="2">
    <citation type="submission" date="2018-05" db="EMBL/GenBank/DDBJ databases">
        <authorList>
            <person name="Ferrari B."/>
        </authorList>
    </citation>
    <scope>NUCLEOTIDE SEQUENCE</scope>
    <source>
        <strain evidence="4">RRmetagenome_bin12</strain>
    </source>
</reference>
<dbReference type="Proteomes" id="UP000248724">
    <property type="component" value="Unassembled WGS sequence"/>
</dbReference>
<protein>
    <recommendedName>
        <fullName evidence="2">ABC-type glycine betaine transport system substrate-binding domain-containing protein</fullName>
    </recommendedName>
</protein>
<evidence type="ECO:0000256" key="1">
    <source>
        <dbReference type="SAM" id="SignalP"/>
    </source>
</evidence>
<dbReference type="EMBL" id="JAEKNS010000126">
    <property type="protein sequence ID" value="MBJ7595624.1"/>
    <property type="molecule type" value="Genomic_DNA"/>
</dbReference>
<keyword evidence="1" id="KW-0732">Signal</keyword>
<feature type="chain" id="PRO_5015857287" description="ABC-type glycine betaine transport system substrate-binding domain-containing protein" evidence="1">
    <location>
        <begin position="25"/>
        <end position="337"/>
    </location>
</feature>
<dbReference type="AlphaFoldDB" id="A0A2W5Z7F1"/>
<dbReference type="Gene3D" id="3.40.190.120">
    <property type="entry name" value="Osmoprotection protein (prox), domain 2"/>
    <property type="match status" value="2"/>
</dbReference>
<evidence type="ECO:0000313" key="6">
    <source>
        <dbReference type="Proteomes" id="UP000606991"/>
    </source>
</evidence>
<dbReference type="InterPro" id="IPR007210">
    <property type="entry name" value="ABC_Gly_betaine_transp_sub-bd"/>
</dbReference>
<dbReference type="Pfam" id="PF04069">
    <property type="entry name" value="OpuAC"/>
    <property type="match status" value="2"/>
</dbReference>
<dbReference type="GO" id="GO:0043190">
    <property type="term" value="C:ATP-binding cassette (ABC) transporter complex"/>
    <property type="evidence" value="ECO:0007669"/>
    <property type="project" value="InterPro"/>
</dbReference>
<dbReference type="Gene3D" id="3.40.190.10">
    <property type="entry name" value="Periplasmic binding protein-like II"/>
    <property type="match status" value="2"/>
</dbReference>
<feature type="domain" description="ABC-type glycine betaine transport system substrate-binding" evidence="2">
    <location>
        <begin position="40"/>
        <end position="174"/>
    </location>
</feature>
<accession>A0A2W5Z7F1</accession>
<accession>A0A934N6P0</accession>
<dbReference type="EMBL" id="QHBU01000119">
    <property type="protein sequence ID" value="PZR81223.1"/>
    <property type="molecule type" value="Genomic_DNA"/>
</dbReference>
<sequence>MKRNAIAALLVVVPGALVSCGSSNNTTTTGGAGSGPSASSIKVCILSEFRTRPDGLPGLKATYSSAYGKPTYADVGSTAEKSIANGQCNVGEVFTTDSAIQANNLYVLKDDKNLFPPDNAGLVVRASVLTAHPAIANLMAPVAAKLDIATMVSLNSMVEVQSQKVADVAKAWLTSNGFLASSYAGGGGTNGSGSGCATASGADGGGAHVTVGVKGFAEEQLLGAMTKLVLEAHNFTVDDTFQAKDKALGQALSAGTVDMIWQYTGTELTDYLSLTTGAFPTALDAAFNFVAQKDAANGLCWTSETKFTDTNGLAIKASDRATYGDTLTAFGAYLGSH</sequence>
<name>A0A2W5Z7F1_9BACT</name>
<evidence type="ECO:0000313" key="3">
    <source>
        <dbReference type="EMBL" id="MBJ7595624.1"/>
    </source>
</evidence>
<reference evidence="4 5" key="1">
    <citation type="journal article" date="2017" name="Nature">
        <title>Atmospheric trace gases support primary production in Antarctic desert surface soil.</title>
        <authorList>
            <person name="Ji M."/>
            <person name="Greening C."/>
            <person name="Vanwonterghem I."/>
            <person name="Carere C.R."/>
            <person name="Bay S.K."/>
            <person name="Steen J.A."/>
            <person name="Montgomery K."/>
            <person name="Lines T."/>
            <person name="Beardall J."/>
            <person name="van Dorst J."/>
            <person name="Snape I."/>
            <person name="Stott M.B."/>
            <person name="Hugenholtz P."/>
            <person name="Ferrari B.C."/>
        </authorList>
    </citation>
    <scope>NUCLEOTIDE SEQUENCE [LARGE SCALE GENOMIC DNA]</scope>
    <source>
        <strain evidence="4">RRmetagenome_bin12</strain>
    </source>
</reference>
<feature type="domain" description="ABC-type glycine betaine transport system substrate-binding" evidence="2">
    <location>
        <begin position="208"/>
        <end position="317"/>
    </location>
</feature>
<dbReference type="RefSeq" id="WP_337312898.1">
    <property type="nucleotide sequence ID" value="NZ_JAEKNS010000126.1"/>
</dbReference>
<evidence type="ECO:0000259" key="2">
    <source>
        <dbReference type="Pfam" id="PF04069"/>
    </source>
</evidence>